<proteinExistence type="predicted"/>
<dbReference type="OrthoDB" id="106784at2759"/>
<dbReference type="InterPro" id="IPR036875">
    <property type="entry name" value="Znf_CCHC_sf"/>
</dbReference>
<feature type="domain" description="RING-type" evidence="3">
    <location>
        <begin position="156"/>
        <end position="195"/>
    </location>
</feature>
<protein>
    <submittedName>
        <fullName evidence="6">E3 ubiquitin-protein ligase rbbp6</fullName>
    </submittedName>
</protein>
<dbReference type="CDD" id="cd16620">
    <property type="entry name" value="vRING-HC-C4C4_RBBP6"/>
    <property type="match status" value="1"/>
</dbReference>
<accession>A0A8H7BMZ4</accession>
<keyword evidence="7" id="KW-1185">Reference proteome</keyword>
<dbReference type="InterPro" id="IPR003613">
    <property type="entry name" value="Ubox_domain"/>
</dbReference>
<dbReference type="Pfam" id="PF04564">
    <property type="entry name" value="U-box"/>
    <property type="match status" value="1"/>
</dbReference>
<feature type="domain" description="U-box" evidence="5">
    <location>
        <begin position="149"/>
        <end position="224"/>
    </location>
</feature>
<keyword evidence="1" id="KW-0479">Metal-binding</keyword>
<dbReference type="Gene3D" id="3.30.40.10">
    <property type="entry name" value="Zinc/RING finger domain, C3HC4 (zinc finger)"/>
    <property type="match status" value="1"/>
</dbReference>
<dbReference type="PANTHER" id="PTHR15439">
    <property type="entry name" value="RETINOBLASTOMA-BINDING PROTEIN 6"/>
    <property type="match status" value="1"/>
</dbReference>
<feature type="compositionally biased region" description="Basic and acidic residues" evidence="2">
    <location>
        <begin position="458"/>
        <end position="469"/>
    </location>
</feature>
<dbReference type="GO" id="GO:0006397">
    <property type="term" value="P:mRNA processing"/>
    <property type="evidence" value="ECO:0007669"/>
    <property type="project" value="InterPro"/>
</dbReference>
<dbReference type="InterPro" id="IPR033489">
    <property type="entry name" value="RBBP6"/>
</dbReference>
<evidence type="ECO:0000313" key="7">
    <source>
        <dbReference type="Proteomes" id="UP000605846"/>
    </source>
</evidence>
<feature type="compositionally biased region" description="Polar residues" evidence="2">
    <location>
        <begin position="31"/>
        <end position="47"/>
    </location>
</feature>
<dbReference type="GO" id="GO:0005634">
    <property type="term" value="C:nucleus"/>
    <property type="evidence" value="ECO:0007669"/>
    <property type="project" value="TreeGrafter"/>
</dbReference>
<feature type="region of interest" description="Disordered" evidence="2">
    <location>
        <begin position="222"/>
        <end position="280"/>
    </location>
</feature>
<keyword evidence="1" id="KW-0863">Zinc-finger</keyword>
<feature type="compositionally biased region" description="Basic and acidic residues" evidence="2">
    <location>
        <begin position="600"/>
        <end position="632"/>
    </location>
</feature>
<dbReference type="InterPro" id="IPR001878">
    <property type="entry name" value="Znf_CCHC"/>
</dbReference>
<feature type="domain" description="CCHC-type" evidence="4">
    <location>
        <begin position="108"/>
        <end position="123"/>
    </location>
</feature>
<gene>
    <name evidence="6" type="primary">RBBP6_1</name>
    <name evidence="6" type="ORF">EC973_006845</name>
</gene>
<dbReference type="Gene3D" id="4.10.60.10">
    <property type="entry name" value="Zinc finger, CCHC-type"/>
    <property type="match status" value="1"/>
</dbReference>
<name>A0A8H7BMZ4_9FUNG</name>
<dbReference type="PROSITE" id="PS50158">
    <property type="entry name" value="ZF_CCHC"/>
    <property type="match status" value="1"/>
</dbReference>
<dbReference type="PANTHER" id="PTHR15439:SF0">
    <property type="entry name" value="CELL DIVISION CYCLE AND APOPTOSIS REGULATOR PROTEIN 1-RELATED"/>
    <property type="match status" value="1"/>
</dbReference>
<dbReference type="GO" id="GO:0008270">
    <property type="term" value="F:zinc ion binding"/>
    <property type="evidence" value="ECO:0007669"/>
    <property type="project" value="UniProtKB-KW"/>
</dbReference>
<feature type="compositionally biased region" description="Basic residues" evidence="2">
    <location>
        <begin position="576"/>
        <end position="599"/>
    </location>
</feature>
<dbReference type="InterPro" id="IPR001841">
    <property type="entry name" value="Znf_RING"/>
</dbReference>
<feature type="region of interest" description="Disordered" evidence="2">
    <location>
        <begin position="436"/>
        <end position="632"/>
    </location>
</feature>
<dbReference type="SMART" id="SM00343">
    <property type="entry name" value="ZnF_C2HC"/>
    <property type="match status" value="1"/>
</dbReference>
<evidence type="ECO:0000259" key="4">
    <source>
        <dbReference type="PROSITE" id="PS50158"/>
    </source>
</evidence>
<evidence type="ECO:0000256" key="1">
    <source>
        <dbReference type="PROSITE-ProRule" id="PRU00047"/>
    </source>
</evidence>
<dbReference type="AlphaFoldDB" id="A0A8H7BMZ4"/>
<dbReference type="InterPro" id="IPR013083">
    <property type="entry name" value="Znf_RING/FYVE/PHD"/>
</dbReference>
<evidence type="ECO:0000313" key="6">
    <source>
        <dbReference type="EMBL" id="KAF7727957.1"/>
    </source>
</evidence>
<evidence type="ECO:0000259" key="3">
    <source>
        <dbReference type="PROSITE" id="PS50089"/>
    </source>
</evidence>
<dbReference type="Pfam" id="PF00098">
    <property type="entry name" value="zf-CCHC"/>
    <property type="match status" value="1"/>
</dbReference>
<dbReference type="PROSITE" id="PS50089">
    <property type="entry name" value="ZF_RING_2"/>
    <property type="match status" value="1"/>
</dbReference>
<dbReference type="PROSITE" id="PS51698">
    <property type="entry name" value="U_BOX"/>
    <property type="match status" value="1"/>
</dbReference>
<dbReference type="SUPFAM" id="SSF57850">
    <property type="entry name" value="RING/U-box"/>
    <property type="match status" value="1"/>
</dbReference>
<reference evidence="6" key="1">
    <citation type="submission" date="2020-01" db="EMBL/GenBank/DDBJ databases">
        <title>Genome Sequencing of Three Apophysomyces-Like Fungal Strains Confirms a Novel Fungal Genus in the Mucoromycota with divergent Burkholderia-like Endosymbiotic Bacteria.</title>
        <authorList>
            <person name="Stajich J.E."/>
            <person name="Macias A.M."/>
            <person name="Carter-House D."/>
            <person name="Lovett B."/>
            <person name="Kasson L.R."/>
            <person name="Berry K."/>
            <person name="Grigoriev I."/>
            <person name="Chang Y."/>
            <person name="Spatafora J."/>
            <person name="Kasson M.T."/>
        </authorList>
    </citation>
    <scope>NUCLEOTIDE SEQUENCE</scope>
    <source>
        <strain evidence="6">NRRL A-21654</strain>
    </source>
</reference>
<dbReference type="GO" id="GO:0006511">
    <property type="term" value="P:ubiquitin-dependent protein catabolic process"/>
    <property type="evidence" value="ECO:0007669"/>
    <property type="project" value="TreeGrafter"/>
</dbReference>
<organism evidence="6 7">
    <name type="scientific">Apophysomyces ossiformis</name>
    <dbReference type="NCBI Taxonomy" id="679940"/>
    <lineage>
        <taxon>Eukaryota</taxon>
        <taxon>Fungi</taxon>
        <taxon>Fungi incertae sedis</taxon>
        <taxon>Mucoromycota</taxon>
        <taxon>Mucoromycotina</taxon>
        <taxon>Mucoromycetes</taxon>
        <taxon>Mucorales</taxon>
        <taxon>Mucorineae</taxon>
        <taxon>Mucoraceae</taxon>
        <taxon>Apophysomyces</taxon>
    </lineage>
</organism>
<dbReference type="GO" id="GO:0061630">
    <property type="term" value="F:ubiquitin protein ligase activity"/>
    <property type="evidence" value="ECO:0007669"/>
    <property type="project" value="InterPro"/>
</dbReference>
<dbReference type="EMBL" id="JABAYA010000046">
    <property type="protein sequence ID" value="KAF7727957.1"/>
    <property type="molecule type" value="Genomic_DNA"/>
</dbReference>
<feature type="compositionally biased region" description="Basic residues" evidence="2">
    <location>
        <begin position="526"/>
        <end position="545"/>
    </location>
</feature>
<evidence type="ECO:0000259" key="5">
    <source>
        <dbReference type="PROSITE" id="PS51698"/>
    </source>
</evidence>
<sequence>MADDDSRSEEEKIQAMFQQSSDQWNDQQDNISPNVNPQSTRSPQQFRMNPNMMNMAMMNPQLQYQQRLQQMLMQQQFQRQQQQMQRHMSPGQSTIPPESQKPPIGYVCFKCGQPGHWIYYCPNVPKGQFVPRPGMNGNGTDALESQTRQKPTELTCRLCKKLMVDAVLVPCCGKSFCKECICATLDNTNRCPLCSKENVSSSQVIPNRSLRNTIQAFIEEREKEEKAQAEMEQTTESGTVSENGEKPMQSVTEKEEHATDVTSTTHAQQPQSAASQGGLPIQVFESEERTTRAKHKGQDGMMDVNMMFGANPAMMMGGLGGPPGDMYAGGANNTPEMAWMGMMGMPPPGMNTMMRMGMVGPEQWGFGMNEGMGDMLPDMDMPQGPMSGRGMGRPPFMMPGGGFVPEEMWNTMNGPFPGMPPQDMFPFGPGMSFNARGGFAGGRGRGRGGRYPNQSIRRRSDQGAEDLSKRAPGGSSETSTTEKPASIKGVAMVNSDEDIPTGPRAERENYTSSQTRYEERSSSSTRYRRRSRSRSPRRESRRRSTSRSPSRSPERSRHRSSSRTSSPRGGGETSPHQRKDRHSSSSSKHRSSRHHSSRYRSRDRDRDRERDRDHDRDRERERERERERLIKD</sequence>
<feature type="region of interest" description="Disordered" evidence="2">
    <location>
        <begin position="1"/>
        <end position="47"/>
    </location>
</feature>
<dbReference type="Proteomes" id="UP000605846">
    <property type="component" value="Unassembled WGS sequence"/>
</dbReference>
<keyword evidence="1" id="KW-0862">Zinc</keyword>
<feature type="compositionally biased region" description="Low complexity" evidence="2">
    <location>
        <begin position="262"/>
        <end position="276"/>
    </location>
</feature>
<comment type="caution">
    <text evidence="6">The sequence shown here is derived from an EMBL/GenBank/DDBJ whole genome shotgun (WGS) entry which is preliminary data.</text>
</comment>
<dbReference type="GO" id="GO:0016567">
    <property type="term" value="P:protein ubiquitination"/>
    <property type="evidence" value="ECO:0007669"/>
    <property type="project" value="InterPro"/>
</dbReference>
<dbReference type="GO" id="GO:0003676">
    <property type="term" value="F:nucleic acid binding"/>
    <property type="evidence" value="ECO:0007669"/>
    <property type="project" value="InterPro"/>
</dbReference>
<evidence type="ECO:0000256" key="2">
    <source>
        <dbReference type="SAM" id="MobiDB-lite"/>
    </source>
</evidence>
<dbReference type="SUPFAM" id="SSF57756">
    <property type="entry name" value="Retrovirus zinc finger-like domains"/>
    <property type="match status" value="1"/>
</dbReference>
<feature type="compositionally biased region" description="Low complexity" evidence="2">
    <location>
        <begin position="18"/>
        <end position="30"/>
    </location>
</feature>